<feature type="region of interest" description="Disordered" evidence="5">
    <location>
        <begin position="507"/>
        <end position="661"/>
    </location>
</feature>
<name>A0A4U7B896_9PEZI</name>
<dbReference type="InterPro" id="IPR036259">
    <property type="entry name" value="MFS_trans_sf"/>
</dbReference>
<feature type="transmembrane region" description="Helical" evidence="6">
    <location>
        <begin position="831"/>
        <end position="853"/>
    </location>
</feature>
<feature type="compositionally biased region" description="Low complexity" evidence="5">
    <location>
        <begin position="623"/>
        <end position="637"/>
    </location>
</feature>
<protein>
    <submittedName>
        <fullName evidence="7">MFS transporter-like protein 68</fullName>
    </submittedName>
</protein>
<dbReference type="AlphaFoldDB" id="A0A4U7B896"/>
<keyword evidence="4 6" id="KW-0472">Membrane</keyword>
<feature type="compositionally biased region" description="Polar residues" evidence="5">
    <location>
        <begin position="638"/>
        <end position="660"/>
    </location>
</feature>
<evidence type="ECO:0000256" key="5">
    <source>
        <dbReference type="SAM" id="MobiDB-lite"/>
    </source>
</evidence>
<evidence type="ECO:0000256" key="4">
    <source>
        <dbReference type="ARBA" id="ARBA00023136"/>
    </source>
</evidence>
<dbReference type="Pfam" id="PF07690">
    <property type="entry name" value="MFS_1"/>
    <property type="match status" value="1"/>
</dbReference>
<sequence length="1007" mass="108838">MEGIKEEKIQSPLEPFPDHDAIPDIEIVDQSPNPEAEKEKQKQKPRKKLRFQRIRGSVASELSDGNESLWIEPERTIQQPEKWRMGMLEDHAIGGIPGSITLFDDDHKYKQSLGVSPSAFSSHLPSFHSRSGYATPKTPRSPVRKRTRDGKIVLEPQPDDSHNDPLNWRTWKKCFAIISLGLFSLLGGAMSTVLSYNLEEKSKILELSRLELGVVNGMFMVGIALGSIFFTPIATIYGKRLVYLIFAWLYIMTSIWAAFSPSYPVLAAARVVMGMSVSPAFCLVPASVAELFHLHQRGTVISIYLFFLLAGVTAGPSAGAAILSKLEWNWIFWTSSVAAGLSLLLMFLFVPESYWDRTLRPVHTKSCIKSRSRANSGKSFRSYFSHCTCPIMTPPEPHPGKLVTYEPLSPGAIERRAQAHRDRAVQRYYENSAEEPQAAGAIISPPLPSSTSYKTARSSPNQLTVISPRPFEDPRAAPSPPSRPPSAYIASSLNAHSSFSNPLRTTAHVDFASPPTHSPPRFSPPIRSRSRSTTNSSGSTLVPSRTSNLTTRTEIFNPYRPPHSPPPSNDHRPRSRPTSISSQTSTYSRASSPPSPLSRPSSHHSSSQASLAPTHPPSVAAHSTTLPSLPTPFFTAPETSPFNPASLPYNSSSDPDNGSRPSLRLDLEHILLSRASIAGFTDHTGLSGYQNGSYFRTFHSASCAGLTTPGRSAFPGSAYPGFGRGEGALDGAGARWTERKREGGKEGWRTGLKIWQGRLSEEGYLVCLGRPGVVLGLAPGVGFAAGVWAVCAGGLVVIGRAAGPLLRRSGEKGKLDRVQGWGDYGLGEVRAAGMGGAVLLGVLVGLSIMGPLGDLMVRGLSRRNRGVYEPEFRLVGMGVALLAGGAGWIGFGFALEEGWVLSVADVFLGLIGMGCAMGAVAAVTYVVDCVSGAVAEGMVVLTVVMSLCHGLVMSLLFDMWLSNSGPKEVFLVMGCIHIAVLLTTVPMYIFGKKARAWGARKTLFEQM</sequence>
<accession>A0A4U7B896</accession>
<dbReference type="GO" id="GO:0022857">
    <property type="term" value="F:transmembrane transporter activity"/>
    <property type="evidence" value="ECO:0007669"/>
    <property type="project" value="InterPro"/>
</dbReference>
<feature type="transmembrane region" description="Helical" evidence="6">
    <location>
        <begin position="906"/>
        <end position="927"/>
    </location>
</feature>
<dbReference type="PANTHER" id="PTHR23502:SF4">
    <property type="entry name" value="MAJOR FACILITATOR SUPERFAMILY (MFS) PROFILE DOMAIN-CONTAINING PROTEIN-RELATED"/>
    <property type="match status" value="1"/>
</dbReference>
<reference evidence="7 8" key="1">
    <citation type="submission" date="2018-02" db="EMBL/GenBank/DDBJ databases">
        <title>Draft genome sequences of Elsinoe sp., causing black scab on jojoba.</title>
        <authorList>
            <person name="Stodart B."/>
            <person name="Jeffress S."/>
            <person name="Ash G."/>
            <person name="Arun Chinnappa K."/>
        </authorList>
    </citation>
    <scope>NUCLEOTIDE SEQUENCE [LARGE SCALE GENOMIC DNA]</scope>
    <source>
        <strain evidence="7 8">Hillstone_2</strain>
    </source>
</reference>
<feature type="region of interest" description="Disordered" evidence="5">
    <location>
        <begin position="1"/>
        <end position="52"/>
    </location>
</feature>
<dbReference type="Proteomes" id="UP000308133">
    <property type="component" value="Unassembled WGS sequence"/>
</dbReference>
<comment type="subcellular location">
    <subcellularLocation>
        <location evidence="1">Membrane</location>
        <topology evidence="1">Multi-pass membrane protein</topology>
    </subcellularLocation>
</comment>
<feature type="transmembrane region" description="Helical" evidence="6">
    <location>
        <begin position="939"/>
        <end position="957"/>
    </location>
</feature>
<gene>
    <name evidence="7" type="ORF">C1H76_3976</name>
</gene>
<evidence type="ECO:0000256" key="6">
    <source>
        <dbReference type="SAM" id="Phobius"/>
    </source>
</evidence>
<feature type="transmembrane region" description="Helical" evidence="6">
    <location>
        <begin position="874"/>
        <end position="894"/>
    </location>
</feature>
<feature type="compositionally biased region" description="Polar residues" evidence="5">
    <location>
        <begin position="541"/>
        <end position="554"/>
    </location>
</feature>
<feature type="compositionally biased region" description="Basic residues" evidence="5">
    <location>
        <begin position="43"/>
        <end position="52"/>
    </location>
</feature>
<dbReference type="EMBL" id="PTQR01000051">
    <property type="protein sequence ID" value="TKX23777.1"/>
    <property type="molecule type" value="Genomic_DNA"/>
</dbReference>
<evidence type="ECO:0000313" key="8">
    <source>
        <dbReference type="Proteomes" id="UP000308133"/>
    </source>
</evidence>
<feature type="transmembrane region" description="Helical" evidence="6">
    <location>
        <begin position="773"/>
        <end position="798"/>
    </location>
</feature>
<feature type="compositionally biased region" description="Low complexity" evidence="5">
    <location>
        <begin position="524"/>
        <end position="540"/>
    </location>
</feature>
<feature type="transmembrane region" description="Helical" evidence="6">
    <location>
        <begin position="301"/>
        <end position="324"/>
    </location>
</feature>
<feature type="region of interest" description="Disordered" evidence="5">
    <location>
        <begin position="430"/>
        <end position="489"/>
    </location>
</feature>
<feature type="region of interest" description="Disordered" evidence="5">
    <location>
        <begin position="127"/>
        <end position="148"/>
    </location>
</feature>
<keyword evidence="2 6" id="KW-0812">Transmembrane</keyword>
<keyword evidence="3 6" id="KW-1133">Transmembrane helix</keyword>
<dbReference type="PANTHER" id="PTHR23502">
    <property type="entry name" value="MAJOR FACILITATOR SUPERFAMILY"/>
    <property type="match status" value="1"/>
</dbReference>
<feature type="transmembrane region" description="Helical" evidence="6">
    <location>
        <begin position="214"/>
        <end position="234"/>
    </location>
</feature>
<feature type="transmembrane region" description="Helical" evidence="6">
    <location>
        <begin position="330"/>
        <end position="350"/>
    </location>
</feature>
<evidence type="ECO:0000256" key="1">
    <source>
        <dbReference type="ARBA" id="ARBA00004141"/>
    </source>
</evidence>
<evidence type="ECO:0000256" key="2">
    <source>
        <dbReference type="ARBA" id="ARBA00022692"/>
    </source>
</evidence>
<feature type="compositionally biased region" description="Polar residues" evidence="5">
    <location>
        <begin position="449"/>
        <end position="465"/>
    </location>
</feature>
<feature type="transmembrane region" description="Helical" evidence="6">
    <location>
        <begin position="174"/>
        <end position="194"/>
    </location>
</feature>
<organism evidence="7 8">
    <name type="scientific">Elsinoe australis</name>
    <dbReference type="NCBI Taxonomy" id="40998"/>
    <lineage>
        <taxon>Eukaryota</taxon>
        <taxon>Fungi</taxon>
        <taxon>Dikarya</taxon>
        <taxon>Ascomycota</taxon>
        <taxon>Pezizomycotina</taxon>
        <taxon>Dothideomycetes</taxon>
        <taxon>Dothideomycetidae</taxon>
        <taxon>Myriangiales</taxon>
        <taxon>Elsinoaceae</taxon>
        <taxon>Elsinoe</taxon>
    </lineage>
</organism>
<proteinExistence type="predicted"/>
<feature type="compositionally biased region" description="Pro residues" evidence="5">
    <location>
        <begin position="559"/>
        <end position="568"/>
    </location>
</feature>
<dbReference type="GO" id="GO:0005886">
    <property type="term" value="C:plasma membrane"/>
    <property type="evidence" value="ECO:0007669"/>
    <property type="project" value="TreeGrafter"/>
</dbReference>
<comment type="caution">
    <text evidence="7">The sequence shown here is derived from an EMBL/GenBank/DDBJ whole genome shotgun (WGS) entry which is preliminary data.</text>
</comment>
<dbReference type="Gene3D" id="1.20.1250.20">
    <property type="entry name" value="MFS general substrate transporter like domains"/>
    <property type="match status" value="1"/>
</dbReference>
<feature type="transmembrane region" description="Helical" evidence="6">
    <location>
        <begin position="969"/>
        <end position="991"/>
    </location>
</feature>
<feature type="transmembrane region" description="Helical" evidence="6">
    <location>
        <begin position="241"/>
        <end position="259"/>
    </location>
</feature>
<dbReference type="SUPFAM" id="SSF103473">
    <property type="entry name" value="MFS general substrate transporter"/>
    <property type="match status" value="2"/>
</dbReference>
<feature type="compositionally biased region" description="Low complexity" evidence="5">
    <location>
        <begin position="576"/>
        <end position="613"/>
    </location>
</feature>
<evidence type="ECO:0000313" key="7">
    <source>
        <dbReference type="EMBL" id="TKX23777.1"/>
    </source>
</evidence>
<evidence type="ECO:0000256" key="3">
    <source>
        <dbReference type="ARBA" id="ARBA00022989"/>
    </source>
</evidence>
<feature type="transmembrane region" description="Helical" evidence="6">
    <location>
        <begin position="265"/>
        <end position="289"/>
    </location>
</feature>
<dbReference type="InterPro" id="IPR011701">
    <property type="entry name" value="MFS"/>
</dbReference>